<evidence type="ECO:0000313" key="4">
    <source>
        <dbReference type="EMBL" id="PNE35591.1"/>
    </source>
</evidence>
<dbReference type="PANTHER" id="PTHR23150">
    <property type="entry name" value="SULFATASE MODIFYING FACTOR 1, 2"/>
    <property type="match status" value="1"/>
</dbReference>
<keyword evidence="5" id="KW-1185">Reference proteome</keyword>
<reference evidence="5" key="2">
    <citation type="submission" date="2015-07" db="EMBL/GenBank/DDBJ databases">
        <authorList>
            <person name="Graham D.E."/>
            <person name="Giannone R.J."/>
            <person name="Gulvik C.A."/>
            <person name="Hettich R.L."/>
            <person name="Klingeman D.M."/>
            <person name="Mahan K.M."/>
            <person name="Parry R.J."/>
            <person name="Spain J.C."/>
        </authorList>
    </citation>
    <scope>NUCLEOTIDE SEQUENCE [LARGE SCALE GENOMIC DNA]</scope>
    <source>
        <strain evidence="5">ATCC 27428</strain>
    </source>
</reference>
<dbReference type="InterPro" id="IPR001387">
    <property type="entry name" value="Cro/C1-type_HTH"/>
</dbReference>
<dbReference type="Proteomes" id="UP000235945">
    <property type="component" value="Unassembled WGS sequence"/>
</dbReference>
<dbReference type="PROSITE" id="PS50943">
    <property type="entry name" value="HTH_CROC1"/>
    <property type="match status" value="1"/>
</dbReference>
<dbReference type="InterPro" id="IPR042095">
    <property type="entry name" value="SUMF_sf"/>
</dbReference>
<dbReference type="Gene3D" id="1.10.260.40">
    <property type="entry name" value="lambda repressor-like DNA-binding domains"/>
    <property type="match status" value="1"/>
</dbReference>
<dbReference type="SUPFAM" id="SSF56436">
    <property type="entry name" value="C-type lectin-like"/>
    <property type="match status" value="1"/>
</dbReference>
<dbReference type="GO" id="GO:0120147">
    <property type="term" value="F:formylglycine-generating oxidase activity"/>
    <property type="evidence" value="ECO:0007669"/>
    <property type="project" value="TreeGrafter"/>
</dbReference>
<evidence type="ECO:0000313" key="6">
    <source>
        <dbReference type="Proteomes" id="UP000528608"/>
    </source>
</evidence>
<dbReference type="SUPFAM" id="SSF47413">
    <property type="entry name" value="lambda repressor-like DNA-binding domains"/>
    <property type="match status" value="1"/>
</dbReference>
<evidence type="ECO:0000313" key="3">
    <source>
        <dbReference type="EMBL" id="MBB5117808.1"/>
    </source>
</evidence>
<feature type="region of interest" description="Disordered" evidence="1">
    <location>
        <begin position="284"/>
        <end position="312"/>
    </location>
</feature>
<organism evidence="4 5">
    <name type="scientific">Streptomyces eurocidicus</name>
    <name type="common">Streptoverticillium eurocidicus</name>
    <dbReference type="NCBI Taxonomy" id="66423"/>
    <lineage>
        <taxon>Bacteria</taxon>
        <taxon>Bacillati</taxon>
        <taxon>Actinomycetota</taxon>
        <taxon>Actinomycetes</taxon>
        <taxon>Kitasatosporales</taxon>
        <taxon>Streptomycetaceae</taxon>
        <taxon>Streptomyces</taxon>
    </lineage>
</organism>
<dbReference type="PANTHER" id="PTHR23150:SF19">
    <property type="entry name" value="FORMYLGLYCINE-GENERATING ENZYME"/>
    <property type="match status" value="1"/>
</dbReference>
<dbReference type="Proteomes" id="UP000528608">
    <property type="component" value="Unassembled WGS sequence"/>
</dbReference>
<proteinExistence type="predicted"/>
<keyword evidence="4" id="KW-0238">DNA-binding</keyword>
<dbReference type="InterPro" id="IPR005532">
    <property type="entry name" value="SUMF_dom"/>
</dbReference>
<dbReference type="AlphaFoldDB" id="A0A2N8P3L7"/>
<dbReference type="CDD" id="cd00093">
    <property type="entry name" value="HTH_XRE"/>
    <property type="match status" value="1"/>
</dbReference>
<feature type="compositionally biased region" description="Acidic residues" evidence="1">
    <location>
        <begin position="286"/>
        <end position="295"/>
    </location>
</feature>
<comment type="caution">
    <text evidence="4">The sequence shown here is derived from an EMBL/GenBank/DDBJ whole genome shotgun (WGS) entry which is preliminary data.</text>
</comment>
<dbReference type="Gene3D" id="3.90.1580.10">
    <property type="entry name" value="paralog of FGE (formylglycine-generating enzyme)"/>
    <property type="match status" value="1"/>
</dbReference>
<reference evidence="4" key="1">
    <citation type="submission" date="2015-07" db="EMBL/GenBank/DDBJ databases">
        <authorList>
            <person name="Noorani M."/>
        </authorList>
    </citation>
    <scope>NUCLEOTIDE SEQUENCE [LARGE SCALE GENOMIC DNA]</scope>
    <source>
        <strain evidence="4">ATCC 27428</strain>
    </source>
</reference>
<feature type="domain" description="HTH cro/C1-type" evidence="2">
    <location>
        <begin position="12"/>
        <end position="41"/>
    </location>
</feature>
<dbReference type="InterPro" id="IPR016187">
    <property type="entry name" value="CTDL_fold"/>
</dbReference>
<dbReference type="RefSeq" id="WP_228773521.1">
    <property type="nucleotide sequence ID" value="NZ_JACHJF010000002.1"/>
</dbReference>
<accession>A0A2N8P3L7</accession>
<dbReference type="InterPro" id="IPR051043">
    <property type="entry name" value="Sulfatase_Mod_Factor_Kinase"/>
</dbReference>
<name>A0A2N8P3L7_STREU</name>
<gene>
    <name evidence="4" type="ORF">AF335_04605</name>
    <name evidence="3" type="ORF">FHS36_001214</name>
</gene>
<reference evidence="3 6" key="3">
    <citation type="submission" date="2020-08" db="EMBL/GenBank/DDBJ databases">
        <title>Genomic Encyclopedia of Type Strains, Phase III (KMG-III): the genomes of soil and plant-associated and newly described type strains.</title>
        <authorList>
            <person name="Whitman W."/>
        </authorList>
    </citation>
    <scope>NUCLEOTIDE SEQUENCE [LARGE SCALE GENOMIC DNA]</scope>
    <source>
        <strain evidence="3 6">CECT 3259</strain>
    </source>
</reference>
<dbReference type="GO" id="GO:0003677">
    <property type="term" value="F:DNA binding"/>
    <property type="evidence" value="ECO:0007669"/>
    <property type="project" value="UniProtKB-KW"/>
</dbReference>
<dbReference type="EMBL" id="JACHJF010000002">
    <property type="protein sequence ID" value="MBB5117808.1"/>
    <property type="molecule type" value="Genomic_DNA"/>
</dbReference>
<dbReference type="Pfam" id="PF03781">
    <property type="entry name" value="FGE-sulfatase"/>
    <property type="match status" value="1"/>
</dbReference>
<evidence type="ECO:0000313" key="5">
    <source>
        <dbReference type="Proteomes" id="UP000235945"/>
    </source>
</evidence>
<evidence type="ECO:0000256" key="1">
    <source>
        <dbReference type="SAM" id="MobiDB-lite"/>
    </source>
</evidence>
<sequence length="312" mass="34554">MPLVTKWTGREVKALREAVRMSLMEFAEKLGVSDRIVSRWEADGERAALRMVNQAALDTLLAKSDKDAQGRFVGILAMDDAPAHTIIEPDHDQVSSGDYVKHPGDGKLMAHVPEGIFLSGANDDPVWVDDFHIDTFPTTNADYARFCAATRHPVPKHWENGRCPRDLYDHPVVEVTWQDAHAYATWAGKSLPTAEQWEKAARGVSGRTFPWGNQKTAAKCNVRETGVERTTSVSRYHSGVSPYGVYDMVGNVWEWLATATKPGRYELRGSAFTSPLFKGMPAVSNDADDTMQDDDTGFRCAATPEQMEPGQP</sequence>
<dbReference type="InterPro" id="IPR010982">
    <property type="entry name" value="Lambda_DNA-bd_dom_sf"/>
</dbReference>
<protein>
    <submittedName>
        <fullName evidence="4">DNA-binding protein</fullName>
    </submittedName>
    <submittedName>
        <fullName evidence="3">Formylglycine-generating enzyme required for sulfatase activity</fullName>
    </submittedName>
</protein>
<dbReference type="EMBL" id="LGUI01000001">
    <property type="protein sequence ID" value="PNE35591.1"/>
    <property type="molecule type" value="Genomic_DNA"/>
</dbReference>
<evidence type="ECO:0000259" key="2">
    <source>
        <dbReference type="PROSITE" id="PS50943"/>
    </source>
</evidence>